<dbReference type="InterPro" id="IPR036691">
    <property type="entry name" value="Endo/exonu/phosph_ase_sf"/>
</dbReference>
<feature type="domain" description="Endonuclease/exonuclease/phosphatase" evidence="4">
    <location>
        <begin position="70"/>
        <end position="455"/>
    </location>
</feature>
<comment type="similarity">
    <text evidence="1">Belongs to the CCR4/nocturin family.</text>
</comment>
<sequence length="469" mass="51791">MSHQLTPEQLALSLARKKKKEEAAAAAAAKKQGSESAAYEKLLKNPAARVLKREWLNEAKEHDGSTILVATWNILAQILVRRDLFVGSDCLRTSQRHPMILAEILSHKADIFCLQEVDRQDKLLPTFHQAGFKEAFGCGRGKKHGCMILHRATRFEKIAERVVFYDETPVRNPNTQGDGPNLLGLTHRTRNIGLLVALKDRVNEAAPPVIVATTHLFWHGLQAGILKREALRFRSEHGNNRSSIIMAGDFNFQPDEAGYALLRGETLIPEQHVQLESSRVVHVSLDPTVPRTPRTRTDADDDDEAAGAGAAARPDLKKGTEGAEEDAEPVVPTKIKDARLAVESDGLLSTEEMINLFAAGGEARSAYDEILGRCAESMSEADNMLVARDSSMQGRKGACEPMWTCFTHFWRSTLDYIFIVDPDGDGFEVIDALKSPRTEDLGDGLPRLRVSPSDHVALAVLLRLPEFKA</sequence>
<dbReference type="SUPFAM" id="SSF56219">
    <property type="entry name" value="DNase I-like"/>
    <property type="match status" value="1"/>
</dbReference>
<dbReference type="InterPro" id="IPR050410">
    <property type="entry name" value="CCR4/nocturin_mRNA_transcr"/>
</dbReference>
<proteinExistence type="inferred from homology"/>
<keyword evidence="2" id="KW-0378">Hydrolase</keyword>
<protein>
    <submittedName>
        <fullName evidence="5">RNA exonuclease NGL2</fullName>
    </submittedName>
</protein>
<dbReference type="GO" id="GO:0000175">
    <property type="term" value="F:3'-5'-RNA exonuclease activity"/>
    <property type="evidence" value="ECO:0007669"/>
    <property type="project" value="TreeGrafter"/>
</dbReference>
<evidence type="ECO:0000256" key="2">
    <source>
        <dbReference type="ARBA" id="ARBA00022801"/>
    </source>
</evidence>
<feature type="region of interest" description="Disordered" evidence="3">
    <location>
        <begin position="286"/>
        <end position="332"/>
    </location>
</feature>
<dbReference type="PANTHER" id="PTHR12121:SF45">
    <property type="entry name" value="NOCTURNIN"/>
    <property type="match status" value="1"/>
</dbReference>
<keyword evidence="6" id="KW-1185">Reference proteome</keyword>
<reference evidence="5 6" key="1">
    <citation type="journal article" date="2019" name="Fungal Biol. Biotechnol.">
        <title>Draft genome sequence of fastidious pathogen Ceratobasidium theobromae, which causes vascular-streak dieback in Theobroma cacao.</title>
        <authorList>
            <person name="Ali S.S."/>
            <person name="Asman A."/>
            <person name="Shao J."/>
            <person name="Firmansyah A.P."/>
            <person name="Susilo A.W."/>
            <person name="Rosmana A."/>
            <person name="McMahon P."/>
            <person name="Junaid M."/>
            <person name="Guest D."/>
            <person name="Kheng T.Y."/>
            <person name="Meinhardt L.W."/>
            <person name="Bailey B.A."/>
        </authorList>
    </citation>
    <scope>NUCLEOTIDE SEQUENCE [LARGE SCALE GENOMIC DNA]</scope>
    <source>
        <strain evidence="5 6">CT2</strain>
    </source>
</reference>
<keyword evidence="5" id="KW-0269">Exonuclease</keyword>
<evidence type="ECO:0000259" key="4">
    <source>
        <dbReference type="Pfam" id="PF03372"/>
    </source>
</evidence>
<dbReference type="GO" id="GO:0006139">
    <property type="term" value="P:nucleobase-containing compound metabolic process"/>
    <property type="evidence" value="ECO:0007669"/>
    <property type="project" value="UniProtKB-ARBA"/>
</dbReference>
<comment type="caution">
    <text evidence="5">The sequence shown here is derived from an EMBL/GenBank/DDBJ whole genome shotgun (WGS) entry which is preliminary data.</text>
</comment>
<evidence type="ECO:0000256" key="3">
    <source>
        <dbReference type="SAM" id="MobiDB-lite"/>
    </source>
</evidence>
<dbReference type="OrthoDB" id="428734at2759"/>
<organism evidence="5 6">
    <name type="scientific">Ceratobasidium theobromae</name>
    <dbReference type="NCBI Taxonomy" id="1582974"/>
    <lineage>
        <taxon>Eukaryota</taxon>
        <taxon>Fungi</taxon>
        <taxon>Dikarya</taxon>
        <taxon>Basidiomycota</taxon>
        <taxon>Agaricomycotina</taxon>
        <taxon>Agaricomycetes</taxon>
        <taxon>Cantharellales</taxon>
        <taxon>Ceratobasidiaceae</taxon>
        <taxon>Ceratobasidium</taxon>
    </lineage>
</organism>
<gene>
    <name evidence="5" type="ORF">CTheo_302</name>
</gene>
<evidence type="ECO:0000313" key="6">
    <source>
        <dbReference type="Proteomes" id="UP000383932"/>
    </source>
</evidence>
<name>A0A5N5R001_9AGAM</name>
<keyword evidence="5" id="KW-0540">Nuclease</keyword>
<evidence type="ECO:0000313" key="5">
    <source>
        <dbReference type="EMBL" id="KAB5596317.1"/>
    </source>
</evidence>
<accession>A0A5N5R001</accession>
<dbReference type="Proteomes" id="UP000383932">
    <property type="component" value="Unassembled WGS sequence"/>
</dbReference>
<dbReference type="InterPro" id="IPR005135">
    <property type="entry name" value="Endo/exonuclease/phosphatase"/>
</dbReference>
<dbReference type="AlphaFoldDB" id="A0A5N5R001"/>
<dbReference type="Gene3D" id="3.60.10.10">
    <property type="entry name" value="Endonuclease/exonuclease/phosphatase"/>
    <property type="match status" value="1"/>
</dbReference>
<dbReference type="EMBL" id="SSOP01000002">
    <property type="protein sequence ID" value="KAB5596317.1"/>
    <property type="molecule type" value="Genomic_DNA"/>
</dbReference>
<evidence type="ECO:0000256" key="1">
    <source>
        <dbReference type="ARBA" id="ARBA00010774"/>
    </source>
</evidence>
<dbReference type="Pfam" id="PF03372">
    <property type="entry name" value="Exo_endo_phos"/>
    <property type="match status" value="1"/>
</dbReference>
<dbReference type="PANTHER" id="PTHR12121">
    <property type="entry name" value="CARBON CATABOLITE REPRESSOR PROTEIN 4"/>
    <property type="match status" value="1"/>
</dbReference>